<sequence>MERFRKNMKATVKGDDKMADLKAFDMVIFSVLEFNHYYLLVFELKNTSILVIDNSCDKYPFVRMLNYKEYFKKDSCYKIATQWDFPEVRKHPTIPYIIHVLQPLIIGQRIFANQLLPSILKSRWLDIDIPNQTVNLSSNVSVLKQTSCDLNEI</sequence>
<organism evidence="1 2">
    <name type="scientific">Smallanthus sonchifolius</name>
    <dbReference type="NCBI Taxonomy" id="185202"/>
    <lineage>
        <taxon>Eukaryota</taxon>
        <taxon>Viridiplantae</taxon>
        <taxon>Streptophyta</taxon>
        <taxon>Embryophyta</taxon>
        <taxon>Tracheophyta</taxon>
        <taxon>Spermatophyta</taxon>
        <taxon>Magnoliopsida</taxon>
        <taxon>eudicotyledons</taxon>
        <taxon>Gunneridae</taxon>
        <taxon>Pentapetalae</taxon>
        <taxon>asterids</taxon>
        <taxon>campanulids</taxon>
        <taxon>Asterales</taxon>
        <taxon>Asteraceae</taxon>
        <taxon>Asteroideae</taxon>
        <taxon>Heliantheae alliance</taxon>
        <taxon>Millerieae</taxon>
        <taxon>Smallanthus</taxon>
    </lineage>
</organism>
<dbReference type="Proteomes" id="UP001056120">
    <property type="component" value="Linkage Group LG12"/>
</dbReference>
<evidence type="ECO:0000313" key="2">
    <source>
        <dbReference type="Proteomes" id="UP001056120"/>
    </source>
</evidence>
<protein>
    <submittedName>
        <fullName evidence="1">Uncharacterized protein</fullName>
    </submittedName>
</protein>
<dbReference type="EMBL" id="CM042029">
    <property type="protein sequence ID" value="KAI3794732.1"/>
    <property type="molecule type" value="Genomic_DNA"/>
</dbReference>
<proteinExistence type="predicted"/>
<accession>A0ACB9HGL3</accession>
<evidence type="ECO:0000313" key="1">
    <source>
        <dbReference type="EMBL" id="KAI3794732.1"/>
    </source>
</evidence>
<comment type="caution">
    <text evidence="1">The sequence shown here is derived from an EMBL/GenBank/DDBJ whole genome shotgun (WGS) entry which is preliminary data.</text>
</comment>
<keyword evidence="2" id="KW-1185">Reference proteome</keyword>
<reference evidence="2" key="1">
    <citation type="journal article" date="2022" name="Mol. Ecol. Resour.">
        <title>The genomes of chicory, endive, great burdock and yacon provide insights into Asteraceae palaeo-polyploidization history and plant inulin production.</title>
        <authorList>
            <person name="Fan W."/>
            <person name="Wang S."/>
            <person name="Wang H."/>
            <person name="Wang A."/>
            <person name="Jiang F."/>
            <person name="Liu H."/>
            <person name="Zhao H."/>
            <person name="Xu D."/>
            <person name="Zhang Y."/>
        </authorList>
    </citation>
    <scope>NUCLEOTIDE SEQUENCE [LARGE SCALE GENOMIC DNA]</scope>
    <source>
        <strain evidence="2">cv. Yunnan</strain>
    </source>
</reference>
<reference evidence="1 2" key="2">
    <citation type="journal article" date="2022" name="Mol. Ecol. Resour.">
        <title>The genomes of chicory, endive, great burdock and yacon provide insights into Asteraceae paleo-polyploidization history and plant inulin production.</title>
        <authorList>
            <person name="Fan W."/>
            <person name="Wang S."/>
            <person name="Wang H."/>
            <person name="Wang A."/>
            <person name="Jiang F."/>
            <person name="Liu H."/>
            <person name="Zhao H."/>
            <person name="Xu D."/>
            <person name="Zhang Y."/>
        </authorList>
    </citation>
    <scope>NUCLEOTIDE SEQUENCE [LARGE SCALE GENOMIC DNA]</scope>
    <source>
        <strain evidence="2">cv. Yunnan</strain>
        <tissue evidence="1">Leaves</tissue>
    </source>
</reference>
<name>A0ACB9HGL3_9ASTR</name>
<gene>
    <name evidence="1" type="ORF">L1987_37369</name>
</gene>